<evidence type="ECO:0000313" key="2">
    <source>
        <dbReference type="EMBL" id="CEK47396.1"/>
    </source>
</evidence>
<proteinExistence type="predicted"/>
<gene>
    <name evidence="2" type="primary">ORF1275</name>
</gene>
<accession>A0A0B6XV67</accession>
<feature type="non-terminal residue" evidence="2">
    <location>
        <position position="1"/>
    </location>
</feature>
<evidence type="ECO:0000256" key="1">
    <source>
        <dbReference type="SAM" id="MobiDB-lite"/>
    </source>
</evidence>
<protein>
    <submittedName>
        <fullName evidence="2">Uncharacterized protein</fullName>
    </submittedName>
</protein>
<feature type="compositionally biased region" description="Acidic residues" evidence="1">
    <location>
        <begin position="32"/>
        <end position="47"/>
    </location>
</feature>
<organism evidence="2">
    <name type="scientific">Arion vulgaris</name>
    <dbReference type="NCBI Taxonomy" id="1028688"/>
    <lineage>
        <taxon>Eukaryota</taxon>
        <taxon>Metazoa</taxon>
        <taxon>Spiralia</taxon>
        <taxon>Lophotrochozoa</taxon>
        <taxon>Mollusca</taxon>
        <taxon>Gastropoda</taxon>
        <taxon>Heterobranchia</taxon>
        <taxon>Euthyneura</taxon>
        <taxon>Panpulmonata</taxon>
        <taxon>Eupulmonata</taxon>
        <taxon>Stylommatophora</taxon>
        <taxon>Helicina</taxon>
        <taxon>Arionoidea</taxon>
        <taxon>Arionidae</taxon>
        <taxon>Arion</taxon>
    </lineage>
</organism>
<feature type="region of interest" description="Disordered" evidence="1">
    <location>
        <begin position="1"/>
        <end position="67"/>
    </location>
</feature>
<reference evidence="2" key="1">
    <citation type="submission" date="2014-12" db="EMBL/GenBank/DDBJ databases">
        <title>Insight into the proteome of Arion vulgaris.</title>
        <authorList>
            <person name="Aradska J."/>
            <person name="Bulat T."/>
            <person name="Smidak R."/>
            <person name="Sarate P."/>
            <person name="Gangsoo J."/>
            <person name="Sialana F."/>
            <person name="Bilban M."/>
            <person name="Lubec G."/>
        </authorList>
    </citation>
    <scope>NUCLEOTIDE SEQUENCE</scope>
    <source>
        <tissue evidence="2">Skin</tissue>
    </source>
</reference>
<feature type="compositionally biased region" description="Polar residues" evidence="1">
    <location>
        <begin position="1"/>
        <end position="18"/>
    </location>
</feature>
<name>A0A0B6XV67_9EUPU</name>
<sequence>LGGQQVRASNQHSPSSSIVEVGDNTANGAVGTEDETFENTGDAEELEGATGGQEYKYPDDVLAPIRK</sequence>
<feature type="non-terminal residue" evidence="2">
    <location>
        <position position="67"/>
    </location>
</feature>
<dbReference type="AlphaFoldDB" id="A0A0B6XV67"/>
<dbReference type="EMBL" id="HACG01000531">
    <property type="protein sequence ID" value="CEK47396.1"/>
    <property type="molecule type" value="Transcribed_RNA"/>
</dbReference>